<evidence type="ECO:0000313" key="3">
    <source>
        <dbReference type="Proteomes" id="UP000027734"/>
    </source>
</evidence>
<sequence>MTNEIDLHAANHVPASGLGRSLVYYYFVLILSVPVILFGITNTTLKFGILALMLSALVAPPVYVLRKKRRLRALRQAQVTALRKRSDE</sequence>
<feature type="transmembrane region" description="Helical" evidence="1">
    <location>
        <begin position="47"/>
        <end position="65"/>
    </location>
</feature>
<proteinExistence type="predicted"/>
<dbReference type="Proteomes" id="UP000027734">
    <property type="component" value="Unassembled WGS sequence"/>
</dbReference>
<dbReference type="AlphaFoldDB" id="A0A073IDV6"/>
<dbReference type="EMBL" id="JAMC01000064">
    <property type="protein sequence ID" value="KEJ87691.1"/>
    <property type="molecule type" value="Genomic_DNA"/>
</dbReference>
<evidence type="ECO:0000256" key="1">
    <source>
        <dbReference type="SAM" id="Phobius"/>
    </source>
</evidence>
<gene>
    <name evidence="2" type="ORF">DSW25_14635</name>
</gene>
<evidence type="ECO:0000313" key="2">
    <source>
        <dbReference type="EMBL" id="KEJ87691.1"/>
    </source>
</evidence>
<keyword evidence="1" id="KW-0812">Transmembrane</keyword>
<accession>A0A073IDV6</accession>
<dbReference type="eggNOG" id="ENOG502ZIS4">
    <property type="taxonomic scope" value="Bacteria"/>
</dbReference>
<keyword evidence="1" id="KW-1133">Transmembrane helix</keyword>
<name>A0A073IDV6_9RHOB</name>
<organism evidence="2 3">
    <name type="scientific">Sulfitobacter donghicola DSW-25 = KCTC 12864 = JCM 14565</name>
    <dbReference type="NCBI Taxonomy" id="1300350"/>
    <lineage>
        <taxon>Bacteria</taxon>
        <taxon>Pseudomonadati</taxon>
        <taxon>Pseudomonadota</taxon>
        <taxon>Alphaproteobacteria</taxon>
        <taxon>Rhodobacterales</taxon>
        <taxon>Roseobacteraceae</taxon>
        <taxon>Sulfitobacter</taxon>
    </lineage>
</organism>
<keyword evidence="3" id="KW-1185">Reference proteome</keyword>
<comment type="caution">
    <text evidence="2">The sequence shown here is derived from an EMBL/GenBank/DDBJ whole genome shotgun (WGS) entry which is preliminary data.</text>
</comment>
<keyword evidence="1" id="KW-0472">Membrane</keyword>
<feature type="transmembrane region" description="Helical" evidence="1">
    <location>
        <begin position="22"/>
        <end position="41"/>
    </location>
</feature>
<reference evidence="2 3" key="1">
    <citation type="submission" date="2014-01" db="EMBL/GenBank/DDBJ databases">
        <title>Sulfitobacter donghicola JCM 14565 Genome Sequencing.</title>
        <authorList>
            <person name="Lai Q."/>
            <person name="Hong Z."/>
        </authorList>
    </citation>
    <scope>NUCLEOTIDE SEQUENCE [LARGE SCALE GENOMIC DNA]</scope>
    <source>
        <strain evidence="2 3">JCM 14565</strain>
    </source>
</reference>
<protein>
    <submittedName>
        <fullName evidence="2">Uncharacterized protein</fullName>
    </submittedName>
</protein>